<evidence type="ECO:0000256" key="3">
    <source>
        <dbReference type="ARBA" id="ARBA00023163"/>
    </source>
</evidence>
<feature type="domain" description="HTH tetR-type" evidence="5">
    <location>
        <begin position="8"/>
        <end position="68"/>
    </location>
</feature>
<sequence>MARQARSELTRQKIITAAVGLFSEQGYPATGLGDIIARAEMTKGALYYHFDSKESLAEAIISGGGSAMLATFRAIAESSSPALENTIHGLFVVADFARSDRVAQIGMHLLRTFSGINPAATRVYTSWLDELRTQLDQAANEGDLRDDLDVAGAAEVILGSMLGAEALSRANATGIDLRERLAHTWDLLLPSIVSRESLDYFREFLLANRCAVRRPPARPTAPRPTTVR</sequence>
<dbReference type="Proteomes" id="UP000182227">
    <property type="component" value="Unassembled WGS sequence"/>
</dbReference>
<dbReference type="InterPro" id="IPR047923">
    <property type="entry name" value="ArpA-like"/>
</dbReference>
<dbReference type="InterPro" id="IPR009057">
    <property type="entry name" value="Homeodomain-like_sf"/>
</dbReference>
<evidence type="ECO:0000313" key="6">
    <source>
        <dbReference type="EMBL" id="CQD12632.1"/>
    </source>
</evidence>
<gene>
    <name evidence="6" type="ORF">BN970_02616</name>
</gene>
<dbReference type="AlphaFoldDB" id="A0A0U1DCH9"/>
<dbReference type="Gene3D" id="1.10.357.10">
    <property type="entry name" value="Tetracycline Repressor, domain 2"/>
    <property type="match status" value="1"/>
</dbReference>
<keyword evidence="3" id="KW-0804">Transcription</keyword>
<dbReference type="SUPFAM" id="SSF48498">
    <property type="entry name" value="Tetracyclin repressor-like, C-terminal domain"/>
    <property type="match status" value="1"/>
</dbReference>
<keyword evidence="1" id="KW-0805">Transcription regulation</keyword>
<evidence type="ECO:0000256" key="1">
    <source>
        <dbReference type="ARBA" id="ARBA00023015"/>
    </source>
</evidence>
<organism evidence="6 7">
    <name type="scientific">Mycolicibacterium conceptionense</name>
    <dbReference type="NCBI Taxonomy" id="451644"/>
    <lineage>
        <taxon>Bacteria</taxon>
        <taxon>Bacillati</taxon>
        <taxon>Actinomycetota</taxon>
        <taxon>Actinomycetes</taxon>
        <taxon>Mycobacteriales</taxon>
        <taxon>Mycobacteriaceae</taxon>
        <taxon>Mycolicibacterium</taxon>
    </lineage>
</organism>
<dbReference type="InterPro" id="IPR001647">
    <property type="entry name" value="HTH_TetR"/>
</dbReference>
<proteinExistence type="predicted"/>
<dbReference type="PANTHER" id="PTHR47506">
    <property type="entry name" value="TRANSCRIPTIONAL REGULATORY PROTEIN"/>
    <property type="match status" value="1"/>
</dbReference>
<dbReference type="Pfam" id="PF21935">
    <property type="entry name" value="TetR_C_45"/>
    <property type="match status" value="1"/>
</dbReference>
<dbReference type="PANTHER" id="PTHR47506:SF1">
    <property type="entry name" value="HTH-TYPE TRANSCRIPTIONAL REGULATOR YJDC"/>
    <property type="match status" value="1"/>
</dbReference>
<dbReference type="PRINTS" id="PR00455">
    <property type="entry name" value="HTHTETR"/>
</dbReference>
<protein>
    <submittedName>
        <fullName evidence="6">TetR family transcriptional regulator</fullName>
    </submittedName>
</protein>
<dbReference type="NCBIfam" id="NF041196">
    <property type="entry name" value="ScbR_bind_reg"/>
    <property type="match status" value="1"/>
</dbReference>
<keyword evidence="2 4" id="KW-0238">DNA-binding</keyword>
<evidence type="ECO:0000256" key="4">
    <source>
        <dbReference type="PROSITE-ProRule" id="PRU00335"/>
    </source>
</evidence>
<evidence type="ECO:0000313" key="7">
    <source>
        <dbReference type="Proteomes" id="UP000182227"/>
    </source>
</evidence>
<dbReference type="Pfam" id="PF00440">
    <property type="entry name" value="TetR_N"/>
    <property type="match status" value="1"/>
</dbReference>
<dbReference type="InterPro" id="IPR054126">
    <property type="entry name" value="CprB_TetR_C"/>
</dbReference>
<reference evidence="6 7" key="1">
    <citation type="submission" date="2015-03" db="EMBL/GenBank/DDBJ databases">
        <authorList>
            <person name="Murphy D."/>
        </authorList>
    </citation>
    <scope>NUCLEOTIDE SEQUENCE [LARGE SCALE GENOMIC DNA]</scope>
    <source>
        <strain evidence="6 7">D16</strain>
    </source>
</reference>
<evidence type="ECO:0000259" key="5">
    <source>
        <dbReference type="PROSITE" id="PS50977"/>
    </source>
</evidence>
<name>A0A0U1DCH9_9MYCO</name>
<dbReference type="SUPFAM" id="SSF46689">
    <property type="entry name" value="Homeodomain-like"/>
    <property type="match status" value="1"/>
</dbReference>
<evidence type="ECO:0000256" key="2">
    <source>
        <dbReference type="ARBA" id="ARBA00023125"/>
    </source>
</evidence>
<accession>A0A0U1DCH9</accession>
<dbReference type="PROSITE" id="PS50977">
    <property type="entry name" value="HTH_TETR_2"/>
    <property type="match status" value="1"/>
</dbReference>
<feature type="DNA-binding region" description="H-T-H motif" evidence="4">
    <location>
        <begin position="31"/>
        <end position="50"/>
    </location>
</feature>
<dbReference type="GO" id="GO:0003677">
    <property type="term" value="F:DNA binding"/>
    <property type="evidence" value="ECO:0007669"/>
    <property type="project" value="UniProtKB-UniRule"/>
</dbReference>
<dbReference type="InterPro" id="IPR036271">
    <property type="entry name" value="Tet_transcr_reg_TetR-rel_C_sf"/>
</dbReference>
<dbReference type="EMBL" id="CTEF01000001">
    <property type="protein sequence ID" value="CQD12632.1"/>
    <property type="molecule type" value="Genomic_DNA"/>
</dbReference>